<keyword evidence="1 3" id="KW-0193">Cuticle</keyword>
<accession>A0A921ZRI3</accession>
<dbReference type="EMBL" id="JH668807">
    <property type="protein sequence ID" value="KAG6462052.1"/>
    <property type="molecule type" value="Genomic_DNA"/>
</dbReference>
<dbReference type="Proteomes" id="UP000791440">
    <property type="component" value="Unassembled WGS sequence"/>
</dbReference>
<feature type="signal peptide" evidence="4">
    <location>
        <begin position="1"/>
        <end position="17"/>
    </location>
</feature>
<evidence type="ECO:0000313" key="5">
    <source>
        <dbReference type="EMBL" id="KAG6462053.1"/>
    </source>
</evidence>
<keyword evidence="2 4" id="KW-0732">Signal</keyword>
<evidence type="ECO:0000256" key="4">
    <source>
        <dbReference type="SAM" id="SignalP"/>
    </source>
</evidence>
<protein>
    <submittedName>
        <fullName evidence="5">Uncharacterized protein</fullName>
    </submittedName>
</protein>
<evidence type="ECO:0000256" key="2">
    <source>
        <dbReference type="ARBA" id="ARBA00022729"/>
    </source>
</evidence>
<keyword evidence="6" id="KW-1185">Reference proteome</keyword>
<dbReference type="PROSITE" id="PS00233">
    <property type="entry name" value="CHIT_BIND_RR_1"/>
    <property type="match status" value="1"/>
</dbReference>
<reference evidence="5" key="2">
    <citation type="submission" date="2020-12" db="EMBL/GenBank/DDBJ databases">
        <authorList>
            <person name="Kanost M."/>
        </authorList>
    </citation>
    <scope>NUCLEOTIDE SEQUENCE</scope>
</reference>
<dbReference type="Pfam" id="PF00379">
    <property type="entry name" value="Chitin_bind_4"/>
    <property type="match status" value="1"/>
</dbReference>
<evidence type="ECO:0000256" key="1">
    <source>
        <dbReference type="ARBA" id="ARBA00022460"/>
    </source>
</evidence>
<dbReference type="InterPro" id="IPR000618">
    <property type="entry name" value="Insect_cuticle"/>
</dbReference>
<evidence type="ECO:0000313" key="6">
    <source>
        <dbReference type="Proteomes" id="UP000791440"/>
    </source>
</evidence>
<reference evidence="5" key="1">
    <citation type="journal article" date="2016" name="Insect Biochem. Mol. Biol.">
        <title>Multifaceted biological insights from a draft genome sequence of the tobacco hornworm moth, Manduca sexta.</title>
        <authorList>
            <person name="Kanost M.R."/>
            <person name="Arrese E.L."/>
            <person name="Cao X."/>
            <person name="Chen Y.R."/>
            <person name="Chellapilla S."/>
            <person name="Goldsmith M.R."/>
            <person name="Grosse-Wilde E."/>
            <person name="Heckel D.G."/>
            <person name="Herndon N."/>
            <person name="Jiang H."/>
            <person name="Papanicolaou A."/>
            <person name="Qu J."/>
            <person name="Soulages J.L."/>
            <person name="Vogel H."/>
            <person name="Walters J."/>
            <person name="Waterhouse R.M."/>
            <person name="Ahn S.J."/>
            <person name="Almeida F.C."/>
            <person name="An C."/>
            <person name="Aqrawi P."/>
            <person name="Bretschneider A."/>
            <person name="Bryant W.B."/>
            <person name="Bucks S."/>
            <person name="Chao H."/>
            <person name="Chevignon G."/>
            <person name="Christen J.M."/>
            <person name="Clarke D.F."/>
            <person name="Dittmer N.T."/>
            <person name="Ferguson L.C.F."/>
            <person name="Garavelou S."/>
            <person name="Gordon K.H.J."/>
            <person name="Gunaratna R.T."/>
            <person name="Han Y."/>
            <person name="Hauser F."/>
            <person name="He Y."/>
            <person name="Heidel-Fischer H."/>
            <person name="Hirsh A."/>
            <person name="Hu Y."/>
            <person name="Jiang H."/>
            <person name="Kalra D."/>
            <person name="Klinner C."/>
            <person name="Konig C."/>
            <person name="Kovar C."/>
            <person name="Kroll A.R."/>
            <person name="Kuwar S.S."/>
            <person name="Lee S.L."/>
            <person name="Lehman R."/>
            <person name="Li K."/>
            <person name="Li Z."/>
            <person name="Liang H."/>
            <person name="Lovelace S."/>
            <person name="Lu Z."/>
            <person name="Mansfield J.H."/>
            <person name="McCulloch K.J."/>
            <person name="Mathew T."/>
            <person name="Morton B."/>
            <person name="Muzny D.M."/>
            <person name="Neunemann D."/>
            <person name="Ongeri F."/>
            <person name="Pauchet Y."/>
            <person name="Pu L.L."/>
            <person name="Pyrousis I."/>
            <person name="Rao X.J."/>
            <person name="Redding A."/>
            <person name="Roesel C."/>
            <person name="Sanchez-Gracia A."/>
            <person name="Schaack S."/>
            <person name="Shukla A."/>
            <person name="Tetreau G."/>
            <person name="Wang Y."/>
            <person name="Xiong G.H."/>
            <person name="Traut W."/>
            <person name="Walsh T.K."/>
            <person name="Worley K.C."/>
            <person name="Wu D."/>
            <person name="Wu W."/>
            <person name="Wu Y.Q."/>
            <person name="Zhang X."/>
            <person name="Zou Z."/>
            <person name="Zucker H."/>
            <person name="Briscoe A.D."/>
            <person name="Burmester T."/>
            <person name="Clem R.J."/>
            <person name="Feyereisen R."/>
            <person name="Grimmelikhuijzen C.J.P."/>
            <person name="Hamodrakas S.J."/>
            <person name="Hansson B.S."/>
            <person name="Huguet E."/>
            <person name="Jermiin L.S."/>
            <person name="Lan Q."/>
            <person name="Lehman H.K."/>
            <person name="Lorenzen M."/>
            <person name="Merzendorfer H."/>
            <person name="Michalopoulos I."/>
            <person name="Morton D.B."/>
            <person name="Muthukrishnan S."/>
            <person name="Oakeshott J.G."/>
            <person name="Palmer W."/>
            <person name="Park Y."/>
            <person name="Passarelli A.L."/>
            <person name="Rozas J."/>
            <person name="Schwartz L.M."/>
            <person name="Smith W."/>
            <person name="Southgate A."/>
            <person name="Vilcinskas A."/>
            <person name="Vogt R."/>
            <person name="Wang P."/>
            <person name="Werren J."/>
            <person name="Yu X.Q."/>
            <person name="Zhou J.J."/>
            <person name="Brown S.J."/>
            <person name="Scherer S.E."/>
            <person name="Richards S."/>
            <person name="Blissard G.W."/>
        </authorList>
    </citation>
    <scope>NUCLEOTIDE SEQUENCE</scope>
</reference>
<comment type="caution">
    <text evidence="5">The sequence shown here is derived from an EMBL/GenBank/DDBJ whole genome shotgun (WGS) entry which is preliminary data.</text>
</comment>
<gene>
    <name evidence="5" type="ORF">O3G_MSEX013032</name>
</gene>
<feature type="chain" id="PRO_5038276600" evidence="4">
    <location>
        <begin position="18"/>
        <end position="284"/>
    </location>
</feature>
<name>A0A921ZRI3_MANSE</name>
<sequence>MRITILMLTSLLIQAYSVPVGDNQDPIATKGRYHFNHPPSVENYNPIEESLQYSENTVNKPRINRELSYSEDDVVTNDKTSTEIVPDQLSMDNVQVVKKNELRERVLSNEENSALEEIESTKFKKQDDVKSKSKDTVRKNKVKVRKLSKSLQEAQTTTLKPIVSSNRKERRERDPVVPIVESENRVYGHNGKFHYSYIGGDGTRAFEEGKLKVFDDKTTGEAVEGSFSYTDKDGNDFSLSYTADENGYRPIGAHLPTPPPIPPAIARALQYLATKTVVESTTKI</sequence>
<dbReference type="EMBL" id="JH668807">
    <property type="protein sequence ID" value="KAG6462053.1"/>
    <property type="molecule type" value="Genomic_DNA"/>
</dbReference>
<dbReference type="PANTHER" id="PTHR10380:SF229">
    <property type="entry name" value="CUTICULAR PROTEIN 49AF, ISOFORM A"/>
    <property type="match status" value="1"/>
</dbReference>
<dbReference type="InterPro" id="IPR050468">
    <property type="entry name" value="Cuticle_Struct_Prot"/>
</dbReference>
<evidence type="ECO:0000256" key="3">
    <source>
        <dbReference type="PROSITE-ProRule" id="PRU00497"/>
    </source>
</evidence>
<dbReference type="AlphaFoldDB" id="A0A921ZRI3"/>
<organism evidence="5 6">
    <name type="scientific">Manduca sexta</name>
    <name type="common">Tobacco hawkmoth</name>
    <name type="synonym">Tobacco hornworm</name>
    <dbReference type="NCBI Taxonomy" id="7130"/>
    <lineage>
        <taxon>Eukaryota</taxon>
        <taxon>Metazoa</taxon>
        <taxon>Ecdysozoa</taxon>
        <taxon>Arthropoda</taxon>
        <taxon>Hexapoda</taxon>
        <taxon>Insecta</taxon>
        <taxon>Pterygota</taxon>
        <taxon>Neoptera</taxon>
        <taxon>Endopterygota</taxon>
        <taxon>Lepidoptera</taxon>
        <taxon>Glossata</taxon>
        <taxon>Ditrysia</taxon>
        <taxon>Bombycoidea</taxon>
        <taxon>Sphingidae</taxon>
        <taxon>Sphinginae</taxon>
        <taxon>Sphingini</taxon>
        <taxon>Manduca</taxon>
    </lineage>
</organism>
<proteinExistence type="predicted"/>
<dbReference type="PRINTS" id="PR00947">
    <property type="entry name" value="CUTICLE"/>
</dbReference>
<dbReference type="PROSITE" id="PS51155">
    <property type="entry name" value="CHIT_BIND_RR_2"/>
    <property type="match status" value="1"/>
</dbReference>
<dbReference type="PANTHER" id="PTHR10380">
    <property type="entry name" value="CUTICLE PROTEIN"/>
    <property type="match status" value="1"/>
</dbReference>
<dbReference type="GO" id="GO:0008010">
    <property type="term" value="F:structural constituent of chitin-based larval cuticle"/>
    <property type="evidence" value="ECO:0007669"/>
    <property type="project" value="TreeGrafter"/>
</dbReference>
<dbReference type="InterPro" id="IPR031311">
    <property type="entry name" value="CHIT_BIND_RR_consensus"/>
</dbReference>
<dbReference type="GO" id="GO:0062129">
    <property type="term" value="C:chitin-based extracellular matrix"/>
    <property type="evidence" value="ECO:0007669"/>
    <property type="project" value="TreeGrafter"/>
</dbReference>